<dbReference type="AlphaFoldDB" id="A0AAV1QQY0"/>
<gene>
    <name evidence="14" type="ORF">DCAF_LOCUS1586</name>
</gene>
<evidence type="ECO:0000259" key="13">
    <source>
        <dbReference type="Pfam" id="PF01490"/>
    </source>
</evidence>
<protein>
    <recommendedName>
        <fullName evidence="13">Amino acid transporter transmembrane domain-containing protein</fullName>
    </recommendedName>
</protein>
<keyword evidence="5" id="KW-0769">Symport</keyword>
<dbReference type="Gene3D" id="2.60.120.10">
    <property type="entry name" value="Jelly Rolls"/>
    <property type="match status" value="1"/>
</dbReference>
<dbReference type="GO" id="GO:0006865">
    <property type="term" value="P:amino acid transport"/>
    <property type="evidence" value="ECO:0007669"/>
    <property type="project" value="UniProtKB-KW"/>
</dbReference>
<keyword evidence="9" id="KW-0927">Auxin signaling pathway</keyword>
<keyword evidence="8 12" id="KW-0472">Membrane</keyword>
<evidence type="ECO:0000256" key="7">
    <source>
        <dbReference type="ARBA" id="ARBA00022989"/>
    </source>
</evidence>
<keyword evidence="4 12" id="KW-0812">Transmembrane</keyword>
<evidence type="ECO:0000256" key="10">
    <source>
        <dbReference type="ARBA" id="ARBA00045588"/>
    </source>
</evidence>
<evidence type="ECO:0000256" key="4">
    <source>
        <dbReference type="ARBA" id="ARBA00022692"/>
    </source>
</evidence>
<keyword evidence="3" id="KW-0813">Transport</keyword>
<comment type="caution">
    <text evidence="14">The sequence shown here is derived from an EMBL/GenBank/DDBJ whole genome shotgun (WGS) entry which is preliminary data.</text>
</comment>
<dbReference type="Proteomes" id="UP001314170">
    <property type="component" value="Unassembled WGS sequence"/>
</dbReference>
<evidence type="ECO:0000313" key="14">
    <source>
        <dbReference type="EMBL" id="CAK7323956.1"/>
    </source>
</evidence>
<dbReference type="GO" id="GO:0009734">
    <property type="term" value="P:auxin-activated signaling pathway"/>
    <property type="evidence" value="ECO:0007669"/>
    <property type="project" value="UniProtKB-KW"/>
</dbReference>
<comment type="similarity">
    <text evidence="2">Belongs to the amino acid/polyamine transporter 2 family. Amino acid/auxin permease (AAAP) (TC 2.A.18.1) subfamily.</text>
</comment>
<dbReference type="InterPro" id="IPR014710">
    <property type="entry name" value="RmlC-like_jellyroll"/>
</dbReference>
<dbReference type="InterPro" id="IPR013057">
    <property type="entry name" value="AA_transpt_TM"/>
</dbReference>
<name>A0AAV1QQY0_9ROSI</name>
<proteinExistence type="inferred from homology"/>
<evidence type="ECO:0000256" key="11">
    <source>
        <dbReference type="SAM" id="MobiDB-lite"/>
    </source>
</evidence>
<sequence>MPANHALELTNGSCDDDGHPSSTGKEISMDQKLMELHCSYCYCCYRLRSSVLGLEYSTARMDSRDIVLALLCDRHLENGRFKGSITGAATTAKKVWIAFEPLGDIAFAYPYSIILLDIQDTLKSPPPENKAIKKVSMIAVIITTFFYLCCGWFGYAAFGNDTPRNLLTGFGFLEPFWLIVIANICAVLNLVGGYQVFSQPVFAFVERWFVAGLTGSIDGLGTPLESQWFALTLHHGATEILTVLEGRLLVGFATSNAENRLITKVPEKENVGHGTAASISSLSSQNPGVVIVSNALFGSTPSIPNDILDKASQVDKSS</sequence>
<dbReference type="PANTHER" id="PTHR48017">
    <property type="entry name" value="OS05G0424000 PROTEIN-RELATED"/>
    <property type="match status" value="1"/>
</dbReference>
<dbReference type="GO" id="GO:0012505">
    <property type="term" value="C:endomembrane system"/>
    <property type="evidence" value="ECO:0007669"/>
    <property type="project" value="UniProtKB-SubCell"/>
</dbReference>
<feature type="domain" description="Amino acid transporter transmembrane" evidence="13">
    <location>
        <begin position="88"/>
        <end position="210"/>
    </location>
</feature>
<comment type="subcellular location">
    <subcellularLocation>
        <location evidence="1">Endomembrane system</location>
        <topology evidence="1">Multi-pass membrane protein</topology>
    </subcellularLocation>
</comment>
<dbReference type="SUPFAM" id="SSF51182">
    <property type="entry name" value="RmlC-like cupins"/>
    <property type="match status" value="1"/>
</dbReference>
<evidence type="ECO:0000256" key="12">
    <source>
        <dbReference type="SAM" id="Phobius"/>
    </source>
</evidence>
<evidence type="ECO:0000256" key="5">
    <source>
        <dbReference type="ARBA" id="ARBA00022847"/>
    </source>
</evidence>
<comment type="function">
    <text evidence="10">Carrier protein involved in proton-driven auxin influx. Mediates the formation of auxin gradient from developing leaves (site of auxin biosynthesis) to tips by contributing to the loading of auxin in vascular tissues and facilitating acropetal (base to tip) auxin transport within inner tissues of the root apex, and basipetal (tip to base) auxin transport within outer tissues of the root apex. May be involved in lateral roots and nodules formation.</text>
</comment>
<dbReference type="Pfam" id="PF01490">
    <property type="entry name" value="Aa_trans"/>
    <property type="match status" value="1"/>
</dbReference>
<organism evidence="14 15">
    <name type="scientific">Dovyalis caffra</name>
    <dbReference type="NCBI Taxonomy" id="77055"/>
    <lineage>
        <taxon>Eukaryota</taxon>
        <taxon>Viridiplantae</taxon>
        <taxon>Streptophyta</taxon>
        <taxon>Embryophyta</taxon>
        <taxon>Tracheophyta</taxon>
        <taxon>Spermatophyta</taxon>
        <taxon>Magnoliopsida</taxon>
        <taxon>eudicotyledons</taxon>
        <taxon>Gunneridae</taxon>
        <taxon>Pentapetalae</taxon>
        <taxon>rosids</taxon>
        <taxon>fabids</taxon>
        <taxon>Malpighiales</taxon>
        <taxon>Salicaceae</taxon>
        <taxon>Flacourtieae</taxon>
        <taxon>Dovyalis</taxon>
    </lineage>
</organism>
<accession>A0AAV1QQY0</accession>
<evidence type="ECO:0000256" key="8">
    <source>
        <dbReference type="ARBA" id="ARBA00023136"/>
    </source>
</evidence>
<feature type="transmembrane region" description="Helical" evidence="12">
    <location>
        <begin position="135"/>
        <end position="155"/>
    </location>
</feature>
<evidence type="ECO:0000256" key="1">
    <source>
        <dbReference type="ARBA" id="ARBA00004127"/>
    </source>
</evidence>
<dbReference type="GO" id="GO:0015293">
    <property type="term" value="F:symporter activity"/>
    <property type="evidence" value="ECO:0007669"/>
    <property type="project" value="UniProtKB-KW"/>
</dbReference>
<dbReference type="InterPro" id="IPR011051">
    <property type="entry name" value="RmlC_Cupin_sf"/>
</dbReference>
<dbReference type="EMBL" id="CAWUPB010000209">
    <property type="protein sequence ID" value="CAK7323956.1"/>
    <property type="molecule type" value="Genomic_DNA"/>
</dbReference>
<evidence type="ECO:0000256" key="3">
    <source>
        <dbReference type="ARBA" id="ARBA00022448"/>
    </source>
</evidence>
<feature type="region of interest" description="Disordered" evidence="11">
    <location>
        <begin position="1"/>
        <end position="25"/>
    </location>
</feature>
<evidence type="ECO:0000256" key="9">
    <source>
        <dbReference type="ARBA" id="ARBA00023294"/>
    </source>
</evidence>
<feature type="transmembrane region" description="Helical" evidence="12">
    <location>
        <begin position="175"/>
        <end position="197"/>
    </location>
</feature>
<reference evidence="14 15" key="1">
    <citation type="submission" date="2024-01" db="EMBL/GenBank/DDBJ databases">
        <authorList>
            <person name="Waweru B."/>
        </authorList>
    </citation>
    <scope>NUCLEOTIDE SEQUENCE [LARGE SCALE GENOMIC DNA]</scope>
</reference>
<keyword evidence="7 12" id="KW-1133">Transmembrane helix</keyword>
<keyword evidence="15" id="KW-1185">Reference proteome</keyword>
<keyword evidence="6" id="KW-0029">Amino-acid transport</keyword>
<evidence type="ECO:0000256" key="6">
    <source>
        <dbReference type="ARBA" id="ARBA00022970"/>
    </source>
</evidence>
<evidence type="ECO:0000313" key="15">
    <source>
        <dbReference type="Proteomes" id="UP001314170"/>
    </source>
</evidence>
<evidence type="ECO:0000256" key="2">
    <source>
        <dbReference type="ARBA" id="ARBA00005590"/>
    </source>
</evidence>